<dbReference type="CDD" id="cd13603">
    <property type="entry name" value="PBP2_TRAP_Siap_TeaA_like"/>
    <property type="match status" value="1"/>
</dbReference>
<dbReference type="PANTHER" id="PTHR33376">
    <property type="match status" value="1"/>
</dbReference>
<feature type="non-terminal residue" evidence="4">
    <location>
        <position position="1"/>
    </location>
</feature>
<evidence type="ECO:0000256" key="2">
    <source>
        <dbReference type="ARBA" id="ARBA00022448"/>
    </source>
</evidence>
<dbReference type="NCBIfam" id="NF037995">
    <property type="entry name" value="TRAP_S1"/>
    <property type="match status" value="1"/>
</dbReference>
<comment type="caution">
    <text evidence="4">The sequence shown here is derived from an EMBL/GenBank/DDBJ whole genome shotgun (WGS) entry which is preliminary data.</text>
</comment>
<dbReference type="Proteomes" id="UP000824178">
    <property type="component" value="Unassembled WGS sequence"/>
</dbReference>
<dbReference type="Gene3D" id="3.40.190.170">
    <property type="entry name" value="Bacterial extracellular solute-binding protein, family 7"/>
    <property type="match status" value="1"/>
</dbReference>
<dbReference type="EMBL" id="JAHLFH010000167">
    <property type="protein sequence ID" value="MBU3820284.1"/>
    <property type="molecule type" value="Genomic_DNA"/>
</dbReference>
<dbReference type="PANTHER" id="PTHR33376:SF7">
    <property type="entry name" value="C4-DICARBOXYLATE-BINDING PROTEIN DCTB"/>
    <property type="match status" value="1"/>
</dbReference>
<sequence length="326" mass="34974">SSTAAPASQAAASGTGDVSTDPKVTLVYAEVNPLDTIVGQTATYFKEQVEELSGGSITIDVQAAGVLGSENDVLDSMIGGATTIDMSRISAFALTSYGAQKSMLLSIPFTFESRDHWWNFANSDLAAEFLNEPQEIGLPLRGIFYGEEGFRHFFTVEPVTGIEDLAGMKLRVSNDPIMNGMVEGLGASPTVVSFGELYSALQTGVVDGAEQPIANYKSNAFPEVANTLILDGHTLGAIQAVITDTAWAKLTAAQQEVLMEAGKRTQEFNASLSEEEENKVLDELRAEGCNIVEVSDKAPWQEACKKVIEENTSSQAELYQQLLDLK</sequence>
<dbReference type="GO" id="GO:0055085">
    <property type="term" value="P:transmembrane transport"/>
    <property type="evidence" value="ECO:0007669"/>
    <property type="project" value="InterPro"/>
</dbReference>
<dbReference type="InterPro" id="IPR018389">
    <property type="entry name" value="DctP_fam"/>
</dbReference>
<evidence type="ECO:0000313" key="4">
    <source>
        <dbReference type="EMBL" id="MBU3820284.1"/>
    </source>
</evidence>
<dbReference type="InterPro" id="IPR038404">
    <property type="entry name" value="TRAP_DctP_sf"/>
</dbReference>
<dbReference type="GO" id="GO:0030288">
    <property type="term" value="C:outer membrane-bounded periplasmic space"/>
    <property type="evidence" value="ECO:0007669"/>
    <property type="project" value="InterPro"/>
</dbReference>
<evidence type="ECO:0000313" key="5">
    <source>
        <dbReference type="Proteomes" id="UP000824178"/>
    </source>
</evidence>
<dbReference type="Pfam" id="PF03480">
    <property type="entry name" value="DctP"/>
    <property type="match status" value="1"/>
</dbReference>
<reference evidence="4" key="2">
    <citation type="submission" date="2021-04" db="EMBL/GenBank/DDBJ databases">
        <authorList>
            <person name="Gilroy R."/>
        </authorList>
    </citation>
    <scope>NUCLEOTIDE SEQUENCE</scope>
    <source>
        <strain evidence="4">742</strain>
    </source>
</reference>
<evidence type="ECO:0000256" key="3">
    <source>
        <dbReference type="ARBA" id="ARBA00022729"/>
    </source>
</evidence>
<reference evidence="4" key="1">
    <citation type="journal article" date="2021" name="PeerJ">
        <title>Extensive microbial diversity within the chicken gut microbiome revealed by metagenomics and culture.</title>
        <authorList>
            <person name="Gilroy R."/>
            <person name="Ravi A."/>
            <person name="Getino M."/>
            <person name="Pursley I."/>
            <person name="Horton D.L."/>
            <person name="Alikhan N.F."/>
            <person name="Baker D."/>
            <person name="Gharbi K."/>
            <person name="Hall N."/>
            <person name="Watson M."/>
            <person name="Adriaenssens E.M."/>
            <person name="Foster-Nyarko E."/>
            <person name="Jarju S."/>
            <person name="Secka A."/>
            <person name="Antonio M."/>
            <person name="Oren A."/>
            <person name="Chaudhuri R.R."/>
            <person name="La Ragione R."/>
            <person name="Hildebrand F."/>
            <person name="Pallen M.J."/>
        </authorList>
    </citation>
    <scope>NUCLEOTIDE SEQUENCE</scope>
    <source>
        <strain evidence="4">742</strain>
    </source>
</reference>
<evidence type="ECO:0000256" key="1">
    <source>
        <dbReference type="ARBA" id="ARBA00009023"/>
    </source>
</evidence>
<proteinExistence type="inferred from homology"/>
<protein>
    <submittedName>
        <fullName evidence="4">TRAP transporter substrate-binding protein</fullName>
    </submittedName>
</protein>
<organism evidence="4 5">
    <name type="scientific">Candidatus Faecalibacterium intestinavium</name>
    <dbReference type="NCBI Taxonomy" id="2838580"/>
    <lineage>
        <taxon>Bacteria</taxon>
        <taxon>Bacillati</taxon>
        <taxon>Bacillota</taxon>
        <taxon>Clostridia</taxon>
        <taxon>Eubacteriales</taxon>
        <taxon>Oscillospiraceae</taxon>
        <taxon>Faecalibacterium</taxon>
    </lineage>
</organism>
<gene>
    <name evidence="4" type="ORF">H9864_07955</name>
</gene>
<accession>A0A9E2NSS6</accession>
<keyword evidence="3" id="KW-0732">Signal</keyword>
<name>A0A9E2NSS6_9FIRM</name>
<dbReference type="AlphaFoldDB" id="A0A9E2NSS6"/>
<keyword evidence="2" id="KW-0813">Transport</keyword>
<dbReference type="PIRSF" id="PIRSF006470">
    <property type="entry name" value="DctB"/>
    <property type="match status" value="1"/>
</dbReference>
<dbReference type="InterPro" id="IPR004682">
    <property type="entry name" value="TRAP_DctP"/>
</dbReference>
<comment type="similarity">
    <text evidence="1">Belongs to the bacterial solute-binding protein 7 family.</text>
</comment>